<dbReference type="Gramene" id="KOM30864">
    <property type="protein sequence ID" value="KOM30864"/>
    <property type="gene ID" value="LR48_Vigan01g041900"/>
</dbReference>
<dbReference type="EMBL" id="CM003371">
    <property type="protein sequence ID" value="KOM30864.1"/>
    <property type="molecule type" value="Genomic_DNA"/>
</dbReference>
<dbReference type="Proteomes" id="UP000053144">
    <property type="component" value="Chromosome 1"/>
</dbReference>
<gene>
    <name evidence="1" type="ORF">LR48_Vigan01g041900</name>
</gene>
<accession>A0A0L9TL32</accession>
<evidence type="ECO:0000313" key="2">
    <source>
        <dbReference type="Proteomes" id="UP000053144"/>
    </source>
</evidence>
<protein>
    <submittedName>
        <fullName evidence="1">Uncharacterized protein</fullName>
    </submittedName>
</protein>
<organism evidence="1 2">
    <name type="scientific">Phaseolus angularis</name>
    <name type="common">Azuki bean</name>
    <name type="synonym">Vigna angularis</name>
    <dbReference type="NCBI Taxonomy" id="3914"/>
    <lineage>
        <taxon>Eukaryota</taxon>
        <taxon>Viridiplantae</taxon>
        <taxon>Streptophyta</taxon>
        <taxon>Embryophyta</taxon>
        <taxon>Tracheophyta</taxon>
        <taxon>Spermatophyta</taxon>
        <taxon>Magnoliopsida</taxon>
        <taxon>eudicotyledons</taxon>
        <taxon>Gunneridae</taxon>
        <taxon>Pentapetalae</taxon>
        <taxon>rosids</taxon>
        <taxon>fabids</taxon>
        <taxon>Fabales</taxon>
        <taxon>Fabaceae</taxon>
        <taxon>Papilionoideae</taxon>
        <taxon>50 kb inversion clade</taxon>
        <taxon>NPAAA clade</taxon>
        <taxon>indigoferoid/millettioid clade</taxon>
        <taxon>Phaseoleae</taxon>
        <taxon>Vigna</taxon>
    </lineage>
</organism>
<reference evidence="2" key="1">
    <citation type="journal article" date="2015" name="Proc. Natl. Acad. Sci. U.S.A.">
        <title>Genome sequencing of adzuki bean (Vigna angularis) provides insight into high starch and low fat accumulation and domestication.</title>
        <authorList>
            <person name="Yang K."/>
            <person name="Tian Z."/>
            <person name="Chen C."/>
            <person name="Luo L."/>
            <person name="Zhao B."/>
            <person name="Wang Z."/>
            <person name="Yu L."/>
            <person name="Li Y."/>
            <person name="Sun Y."/>
            <person name="Li W."/>
            <person name="Chen Y."/>
            <person name="Li Y."/>
            <person name="Zhang Y."/>
            <person name="Ai D."/>
            <person name="Zhao J."/>
            <person name="Shang C."/>
            <person name="Ma Y."/>
            <person name="Wu B."/>
            <person name="Wang M."/>
            <person name="Gao L."/>
            <person name="Sun D."/>
            <person name="Zhang P."/>
            <person name="Guo F."/>
            <person name="Wang W."/>
            <person name="Li Y."/>
            <person name="Wang J."/>
            <person name="Varshney R.K."/>
            <person name="Wang J."/>
            <person name="Ling H.Q."/>
            <person name="Wan P."/>
        </authorList>
    </citation>
    <scope>NUCLEOTIDE SEQUENCE</scope>
    <source>
        <strain evidence="2">cv. Jingnong 6</strain>
    </source>
</reference>
<proteinExistence type="predicted"/>
<evidence type="ECO:0000313" key="1">
    <source>
        <dbReference type="EMBL" id="KOM30864.1"/>
    </source>
</evidence>
<name>A0A0L9TL32_PHAAN</name>
<sequence length="109" mass="11102">MRARLGVGTAILPAIEGGGEEHAAVAVGLGDDSRQAVIREKRVKGTADTVGVVVSRLVGEAMPLGGLVNGVELEDEVALGVDDVAGGVARDGAALRANGARRRHIRDGR</sequence>
<dbReference type="AlphaFoldDB" id="A0A0L9TL32"/>